<protein>
    <submittedName>
        <fullName evidence="1">Uncharacterized protein</fullName>
    </submittedName>
</protein>
<evidence type="ECO:0000313" key="1">
    <source>
        <dbReference type="EMBL" id="MCG4526935.1"/>
    </source>
</evidence>
<dbReference type="Proteomes" id="UP001200313">
    <property type="component" value="Unassembled WGS sequence"/>
</dbReference>
<evidence type="ECO:0000313" key="2">
    <source>
        <dbReference type="Proteomes" id="UP001200313"/>
    </source>
</evidence>
<sequence>MKKWDYDKPIEEMSRAEIELQDTFEYIKALELKLQKLEAVVDGLYFKASISHSLLVVEKTSEETMRLLNLMNGKRDEG</sequence>
<gene>
    <name evidence="1" type="ORF">L0P79_07565</name>
</gene>
<keyword evidence="2" id="KW-1185">Reference proteome</keyword>
<organism evidence="1 2">
    <name type="scientific">Intestinimonas massiliensis</name>
    <name type="common">ex Afouda et al. 2020</name>
    <dbReference type="NCBI Taxonomy" id="1673721"/>
    <lineage>
        <taxon>Bacteria</taxon>
        <taxon>Bacillati</taxon>
        <taxon>Bacillota</taxon>
        <taxon>Clostridia</taxon>
        <taxon>Eubacteriales</taxon>
        <taxon>Intestinimonas</taxon>
    </lineage>
</organism>
<accession>A0ABS9M809</accession>
<comment type="caution">
    <text evidence="1">The sequence shown here is derived from an EMBL/GenBank/DDBJ whole genome shotgun (WGS) entry which is preliminary data.</text>
</comment>
<name>A0ABS9M809_9FIRM</name>
<dbReference type="RefSeq" id="WP_238073803.1">
    <property type="nucleotide sequence ID" value="NZ_JAKNJB010000010.1"/>
</dbReference>
<proteinExistence type="predicted"/>
<dbReference type="EMBL" id="JAKNJB010000010">
    <property type="protein sequence ID" value="MCG4526935.1"/>
    <property type="molecule type" value="Genomic_DNA"/>
</dbReference>
<reference evidence="1 2" key="1">
    <citation type="submission" date="2022-01" db="EMBL/GenBank/DDBJ databases">
        <title>Collection of gut derived symbiotic bacterial strains cultured from healthy donors.</title>
        <authorList>
            <person name="Lin H."/>
            <person name="Kohout C."/>
            <person name="Waligurski E."/>
            <person name="Pamer E.G."/>
        </authorList>
    </citation>
    <scope>NUCLEOTIDE SEQUENCE [LARGE SCALE GENOMIC DNA]</scope>
    <source>
        <strain evidence="1 2">DFI.3.7</strain>
    </source>
</reference>